<dbReference type="GO" id="GO:0006629">
    <property type="term" value="P:lipid metabolic process"/>
    <property type="evidence" value="ECO:0007669"/>
    <property type="project" value="InterPro"/>
</dbReference>
<reference evidence="2" key="1">
    <citation type="submission" date="2015-10" db="EMBL/GenBank/DDBJ databases">
        <authorList>
            <person name="Regsiter A."/>
            <person name="william w."/>
        </authorList>
    </citation>
    <scope>NUCLEOTIDE SEQUENCE</scope>
    <source>
        <strain evidence="2">Montdore</strain>
    </source>
</reference>
<keyword evidence="3" id="KW-1185">Reference proteome</keyword>
<gene>
    <name evidence="2" type="ORF">GSTUAT00001835001</name>
</gene>
<proteinExistence type="predicted"/>
<dbReference type="PANTHER" id="PTHR43805">
    <property type="entry name" value="GLYCEROPHOSPHORYL DIESTER PHOSPHODIESTERASE"/>
    <property type="match status" value="1"/>
</dbReference>
<dbReference type="EMBL" id="LN890962">
    <property type="protein sequence ID" value="CUS14105.1"/>
    <property type="molecule type" value="Genomic_DNA"/>
</dbReference>
<dbReference type="AlphaFoldDB" id="A0A292Q563"/>
<dbReference type="Gene3D" id="3.20.20.190">
    <property type="entry name" value="Phosphatidylinositol (PI) phosphodiesterase"/>
    <property type="match status" value="1"/>
</dbReference>
<dbReference type="GO" id="GO:0008081">
    <property type="term" value="F:phosphoric diester hydrolase activity"/>
    <property type="evidence" value="ECO:0007669"/>
    <property type="project" value="InterPro"/>
</dbReference>
<dbReference type="PROSITE" id="PS51704">
    <property type="entry name" value="GP_PDE"/>
    <property type="match status" value="1"/>
</dbReference>
<dbReference type="PANTHER" id="PTHR43805:SF1">
    <property type="entry name" value="GP-PDE DOMAIN-CONTAINING PROTEIN"/>
    <property type="match status" value="1"/>
</dbReference>
<protein>
    <recommendedName>
        <fullName evidence="1">GP-PDE domain-containing protein</fullName>
    </recommendedName>
</protein>
<evidence type="ECO:0000313" key="2">
    <source>
        <dbReference type="EMBL" id="CUS14105.1"/>
    </source>
</evidence>
<accession>A0A292Q563</accession>
<evidence type="ECO:0000259" key="1">
    <source>
        <dbReference type="PROSITE" id="PS51704"/>
    </source>
</evidence>
<dbReference type="InterPro" id="IPR030395">
    <property type="entry name" value="GP_PDE_dom"/>
</dbReference>
<dbReference type="CDD" id="cd08570">
    <property type="entry name" value="GDPD_YPL206cp_fungi"/>
    <property type="match status" value="1"/>
</dbReference>
<name>A0A292Q563_9PEZI</name>
<dbReference type="Proteomes" id="UP001412239">
    <property type="component" value="Unassembled WGS sequence"/>
</dbReference>
<evidence type="ECO:0000313" key="3">
    <source>
        <dbReference type="Proteomes" id="UP001412239"/>
    </source>
</evidence>
<organism evidence="2 3">
    <name type="scientific">Tuber aestivum</name>
    <name type="common">summer truffle</name>
    <dbReference type="NCBI Taxonomy" id="59557"/>
    <lineage>
        <taxon>Eukaryota</taxon>
        <taxon>Fungi</taxon>
        <taxon>Dikarya</taxon>
        <taxon>Ascomycota</taxon>
        <taxon>Pezizomycotina</taxon>
        <taxon>Pezizomycetes</taxon>
        <taxon>Pezizales</taxon>
        <taxon>Tuberaceae</taxon>
        <taxon>Tuber</taxon>
    </lineage>
</organism>
<dbReference type="Pfam" id="PF03009">
    <property type="entry name" value="GDPD"/>
    <property type="match status" value="1"/>
</dbReference>
<sequence>MNYREHEEPLLGSKMNPGTTDVGPEALRFPQAIAHRGFRAQFPENTLTAFEGAVKAGAHAIETDLHLSKDGVVMISHDATLKRCFGVEGKLIDCDYSYLKALRTLEAPHVPMPTLKEVLEFMCQPAVLDLWLLLDIKVDNDAEDIIRETASAIHSVNPSRDFWANRIVLGCWTLNFLQLCDYYLPGFPITHIGFSIPYAREFLKHPGVSFNLFHAVLSGRKGAKFMKDARAAGREIYAWTVNDEQTMRWTIRNEIDAICTDDPIKFLGICDGYPGGCSTGYLALQRTWQIPIMQLFAWFISIGFRCRYRFKPKNKNGSFP</sequence>
<dbReference type="InterPro" id="IPR017946">
    <property type="entry name" value="PLC-like_Pdiesterase_TIM-brl"/>
</dbReference>
<dbReference type="SUPFAM" id="SSF51695">
    <property type="entry name" value="PLC-like phosphodiesterases"/>
    <property type="match status" value="1"/>
</dbReference>
<feature type="domain" description="GP-PDE" evidence="1">
    <location>
        <begin position="30"/>
        <end position="270"/>
    </location>
</feature>